<dbReference type="InterPro" id="IPR039794">
    <property type="entry name" value="Gtb1-like"/>
</dbReference>
<sequence length="482" mass="54989">IIGVSPEDQHLYNPIIEAGSGKRTWKCLGNPEIVLSYDQINDNYCDCPDGSDEPGTNACPYNEKAKFYCANNGHIPGYIENYKLNDGVCDYDICCDGSDEYQTGKCENKCPQIHQQYVEYSERVKKDIEKSLQIKTKLIEIAQIRKTEDQNKLKELKEALAKKTNDLEQLQQATVDQTEDNKDIGSVFDKLSPHINELTHQVTKHHDNLLKQENKILHLEKILAALTKNYNPNFNDAAVKESVNKFQEYVSNKEDELVEQIEDTHRLLEALAQKSKKITCTPHDQPDVIETPSLARLIHHYVSYIAENYLNRFLDKRVDASDYSPLFTEETPSMPSSEAIEKLEKEIKSLQMDVSILEDDLKTDYGPNDILRSLVSSRVAGKIGEYNYNLGFVDTITQDDVLIGRFSEFKDNTLVYKNGAKCWNGPSRSAVVELICGPHNKLLTVSEPEKCEYLFELVTPIICEPFTEDEIFANFKIDHSRL</sequence>
<dbReference type="eggNOG" id="KOG2397">
    <property type="taxonomic scope" value="Eukaryota"/>
</dbReference>
<keyword evidence="3" id="KW-0256">Endoplasmic reticulum</keyword>
<dbReference type="Pfam" id="PF13015">
    <property type="entry name" value="PRKCSH_1"/>
    <property type="match status" value="1"/>
</dbReference>
<evidence type="ECO:0000313" key="7">
    <source>
        <dbReference type="EMBL" id="ABN67517.2"/>
    </source>
</evidence>
<evidence type="ECO:0000259" key="6">
    <source>
        <dbReference type="PROSITE" id="PS51914"/>
    </source>
</evidence>
<dbReference type="GeneID" id="4840038"/>
<dbReference type="Gene3D" id="2.70.130.10">
    <property type="entry name" value="Mannose-6-phosphate receptor binding domain"/>
    <property type="match status" value="1"/>
</dbReference>
<proteinExistence type="predicted"/>
<reference evidence="7 8" key="1">
    <citation type="journal article" date="2007" name="Nat. Biotechnol.">
        <title>Genome sequence of the lignocellulose-bioconverting and xylose-fermenting yeast Pichia stipitis.</title>
        <authorList>
            <person name="Jeffries T.W."/>
            <person name="Grigoriev I.V."/>
            <person name="Grimwood J."/>
            <person name="Laplaza J.M."/>
            <person name="Aerts A."/>
            <person name="Salamov A."/>
            <person name="Schmutz J."/>
            <person name="Lindquist E."/>
            <person name="Dehal P."/>
            <person name="Shapiro H."/>
            <person name="Jin Y.S."/>
            <person name="Passoth V."/>
            <person name="Richardson P.M."/>
        </authorList>
    </citation>
    <scope>NUCLEOTIDE SEQUENCE [LARGE SCALE GENOMIC DNA]</scope>
    <source>
        <strain evidence="8">ATCC 58785 / CBS 6054 / NBRC 10063 / NRRL Y-11545</strain>
    </source>
</reference>
<dbReference type="RefSeq" id="XP_001385546.2">
    <property type="nucleotide sequence ID" value="XM_001385509.1"/>
</dbReference>
<dbReference type="SUPFAM" id="SSF50911">
    <property type="entry name" value="Mannose 6-phosphate receptor domain"/>
    <property type="match status" value="1"/>
</dbReference>
<dbReference type="Pfam" id="PF12999">
    <property type="entry name" value="PRKCSH-like"/>
    <property type="match status" value="1"/>
</dbReference>
<dbReference type="HOGENOM" id="CLU_016834_2_1_1"/>
<name>A3LXS4_PICST</name>
<dbReference type="STRING" id="322104.A3LXS4"/>
<feature type="coiled-coil region" evidence="5">
    <location>
        <begin position="139"/>
        <end position="180"/>
    </location>
</feature>
<dbReference type="PROSITE" id="PS51914">
    <property type="entry name" value="MRH"/>
    <property type="match status" value="1"/>
</dbReference>
<dbReference type="FunCoup" id="A3LXS4">
    <property type="interactions" value="563"/>
</dbReference>
<dbReference type="GO" id="GO:0017177">
    <property type="term" value="C:glucosidase II complex"/>
    <property type="evidence" value="ECO:0007669"/>
    <property type="project" value="TreeGrafter"/>
</dbReference>
<dbReference type="InterPro" id="IPR009011">
    <property type="entry name" value="Man6P_isomerase_rcpt-bd_dom_sf"/>
</dbReference>
<feature type="non-terminal residue" evidence="7">
    <location>
        <position position="1"/>
    </location>
</feature>
<dbReference type="InParanoid" id="A3LXS4"/>
<dbReference type="OrthoDB" id="28322at2759"/>
<dbReference type="InterPro" id="IPR044865">
    <property type="entry name" value="MRH_dom"/>
</dbReference>
<dbReference type="GO" id="GO:0006491">
    <property type="term" value="P:N-glycan processing"/>
    <property type="evidence" value="ECO:0007669"/>
    <property type="project" value="TreeGrafter"/>
</dbReference>
<keyword evidence="2" id="KW-0732">Signal</keyword>
<dbReference type="PANTHER" id="PTHR12630:SF1">
    <property type="entry name" value="GLUCOSIDASE 2 SUBUNIT BETA"/>
    <property type="match status" value="1"/>
</dbReference>
<dbReference type="OMA" id="YENGQHC"/>
<gene>
    <name evidence="7" type="ORF">PICST_48346</name>
</gene>
<feature type="domain" description="MRH" evidence="6">
    <location>
        <begin position="359"/>
        <end position="465"/>
    </location>
</feature>
<accession>A3LXS4</accession>
<dbReference type="InterPro" id="IPR036607">
    <property type="entry name" value="PRKCSH"/>
</dbReference>
<dbReference type="InterPro" id="IPR028146">
    <property type="entry name" value="PRKCSH_N"/>
</dbReference>
<keyword evidence="4" id="KW-1015">Disulfide bond</keyword>
<keyword evidence="8" id="KW-1185">Reference proteome</keyword>
<evidence type="ECO:0000256" key="4">
    <source>
        <dbReference type="ARBA" id="ARBA00023157"/>
    </source>
</evidence>
<dbReference type="PANTHER" id="PTHR12630">
    <property type="entry name" value="N-LINKED OLIGOSACCHARIDE PROCESSING"/>
    <property type="match status" value="1"/>
</dbReference>
<evidence type="ECO:0000313" key="8">
    <source>
        <dbReference type="Proteomes" id="UP000002258"/>
    </source>
</evidence>
<protein>
    <recommendedName>
        <fullName evidence="1">Glucosidase 2 subunit beta</fullName>
    </recommendedName>
</protein>
<dbReference type="Proteomes" id="UP000002258">
    <property type="component" value="Chromosome 6"/>
</dbReference>
<evidence type="ECO:0000256" key="5">
    <source>
        <dbReference type="SAM" id="Coils"/>
    </source>
</evidence>
<keyword evidence="5" id="KW-0175">Coiled coil</keyword>
<evidence type="ECO:0000256" key="1">
    <source>
        <dbReference type="ARBA" id="ARBA00022387"/>
    </source>
</evidence>
<evidence type="ECO:0000256" key="2">
    <source>
        <dbReference type="ARBA" id="ARBA00022729"/>
    </source>
</evidence>
<dbReference type="AlphaFoldDB" id="A3LXS4"/>
<evidence type="ECO:0000256" key="3">
    <source>
        <dbReference type="ARBA" id="ARBA00022824"/>
    </source>
</evidence>
<dbReference type="KEGG" id="pic:PICST_48346"/>
<organism evidence="7 8">
    <name type="scientific">Scheffersomyces stipitis (strain ATCC 58785 / CBS 6054 / NBRC 10063 / NRRL Y-11545)</name>
    <name type="common">Yeast</name>
    <name type="synonym">Pichia stipitis</name>
    <dbReference type="NCBI Taxonomy" id="322104"/>
    <lineage>
        <taxon>Eukaryota</taxon>
        <taxon>Fungi</taxon>
        <taxon>Dikarya</taxon>
        <taxon>Ascomycota</taxon>
        <taxon>Saccharomycotina</taxon>
        <taxon>Pichiomycetes</taxon>
        <taxon>Debaryomycetaceae</taxon>
        <taxon>Scheffersomyces</taxon>
    </lineage>
</organism>
<dbReference type="EMBL" id="CP000500">
    <property type="protein sequence ID" value="ABN67517.2"/>
    <property type="molecule type" value="Genomic_DNA"/>
</dbReference>